<dbReference type="InterPro" id="IPR036236">
    <property type="entry name" value="Znf_C2H2_sf"/>
</dbReference>
<dbReference type="PROSITE" id="PS00028">
    <property type="entry name" value="ZINC_FINGER_C2H2_1"/>
    <property type="match status" value="13"/>
</dbReference>
<evidence type="ECO:0000256" key="7">
    <source>
        <dbReference type="ARBA" id="ARBA00023125"/>
    </source>
</evidence>
<keyword evidence="6" id="KW-0805">Transcription regulation</keyword>
<feature type="domain" description="C2H2-type" evidence="12">
    <location>
        <begin position="746"/>
        <end position="773"/>
    </location>
</feature>
<keyword evidence="14" id="KW-1185">Reference proteome</keyword>
<dbReference type="FunFam" id="3.30.160.60:FF:001557">
    <property type="entry name" value="Transcription factor E4F1"/>
    <property type="match status" value="1"/>
</dbReference>
<comment type="subcellular location">
    <subcellularLocation>
        <location evidence="1">Nucleus</location>
    </subcellularLocation>
</comment>
<dbReference type="GO" id="GO:0000981">
    <property type="term" value="F:DNA-binding transcription factor activity, RNA polymerase II-specific"/>
    <property type="evidence" value="ECO:0007669"/>
    <property type="project" value="TreeGrafter"/>
</dbReference>
<feature type="domain" description="C2H2-type" evidence="12">
    <location>
        <begin position="487"/>
        <end position="514"/>
    </location>
</feature>
<feature type="compositionally biased region" description="Basic and acidic residues" evidence="11">
    <location>
        <begin position="947"/>
        <end position="959"/>
    </location>
</feature>
<proteinExistence type="predicted"/>
<dbReference type="FunFam" id="3.30.160.60:FF:000446">
    <property type="entry name" value="Zinc finger protein"/>
    <property type="match status" value="2"/>
</dbReference>
<feature type="domain" description="C2H2-type" evidence="12">
    <location>
        <begin position="649"/>
        <end position="676"/>
    </location>
</feature>
<feature type="domain" description="C2H2-type" evidence="12">
    <location>
        <begin position="1010"/>
        <end position="1033"/>
    </location>
</feature>
<dbReference type="SMART" id="SM00355">
    <property type="entry name" value="ZnF_C2H2"/>
    <property type="match status" value="17"/>
</dbReference>
<evidence type="ECO:0000313" key="13">
    <source>
        <dbReference type="EMBL" id="CAL1527160.1"/>
    </source>
</evidence>
<evidence type="ECO:0000256" key="3">
    <source>
        <dbReference type="ARBA" id="ARBA00022737"/>
    </source>
</evidence>
<feature type="domain" description="C2H2-type" evidence="12">
    <location>
        <begin position="774"/>
        <end position="797"/>
    </location>
</feature>
<dbReference type="EMBL" id="CAXITT010000013">
    <property type="protein sequence ID" value="CAL1527160.1"/>
    <property type="molecule type" value="Genomic_DNA"/>
</dbReference>
<dbReference type="FunFam" id="3.30.160.60:FF:000534">
    <property type="entry name" value="zinc finger protein 674"/>
    <property type="match status" value="1"/>
</dbReference>
<dbReference type="PANTHER" id="PTHR24408">
    <property type="entry name" value="ZINC FINGER PROTEIN"/>
    <property type="match status" value="1"/>
</dbReference>
<evidence type="ECO:0000313" key="14">
    <source>
        <dbReference type="Proteomes" id="UP001497497"/>
    </source>
</evidence>
<protein>
    <recommendedName>
        <fullName evidence="12">C2H2-type domain-containing protein</fullName>
    </recommendedName>
</protein>
<comment type="caution">
    <text evidence="13">The sequence shown here is derived from an EMBL/GenBank/DDBJ whole genome shotgun (WGS) entry which is preliminary data.</text>
</comment>
<gene>
    <name evidence="13" type="ORF">GSLYS_00001337001</name>
</gene>
<feature type="domain" description="C2H2-type" evidence="12">
    <location>
        <begin position="29"/>
        <end position="56"/>
    </location>
</feature>
<dbReference type="GO" id="GO:0045944">
    <property type="term" value="P:positive regulation of transcription by RNA polymerase II"/>
    <property type="evidence" value="ECO:0007669"/>
    <property type="project" value="UniProtKB-ARBA"/>
</dbReference>
<keyword evidence="7" id="KW-0238">DNA-binding</keyword>
<evidence type="ECO:0000256" key="10">
    <source>
        <dbReference type="PROSITE-ProRule" id="PRU00042"/>
    </source>
</evidence>
<keyword evidence="3" id="KW-0677">Repeat</keyword>
<feature type="domain" description="C2H2-type" evidence="12">
    <location>
        <begin position="889"/>
        <end position="912"/>
    </location>
</feature>
<feature type="domain" description="C2H2-type" evidence="12">
    <location>
        <begin position="252"/>
        <end position="279"/>
    </location>
</feature>
<feature type="domain" description="C2H2-type" evidence="12">
    <location>
        <begin position="541"/>
        <end position="569"/>
    </location>
</feature>
<feature type="region of interest" description="Disordered" evidence="11">
    <location>
        <begin position="444"/>
        <end position="473"/>
    </location>
</feature>
<dbReference type="GO" id="GO:0005634">
    <property type="term" value="C:nucleus"/>
    <property type="evidence" value="ECO:0007669"/>
    <property type="project" value="UniProtKB-SubCell"/>
</dbReference>
<feature type="domain" description="C2H2-type" evidence="12">
    <location>
        <begin position="800"/>
        <end position="828"/>
    </location>
</feature>
<dbReference type="PANTHER" id="PTHR24408:SF58">
    <property type="entry name" value="TRANSCRIPTION FACTOR (TFIIIA), PUTATIVE (AFU_ORTHOLOGUE AFUA_1G05150)-RELATED"/>
    <property type="match status" value="1"/>
</dbReference>
<dbReference type="Gene3D" id="3.30.160.60">
    <property type="entry name" value="Classic Zinc Finger"/>
    <property type="match status" value="11"/>
</dbReference>
<dbReference type="SUPFAM" id="SSF57667">
    <property type="entry name" value="beta-beta-alpha zinc fingers"/>
    <property type="match status" value="8"/>
</dbReference>
<evidence type="ECO:0000256" key="6">
    <source>
        <dbReference type="ARBA" id="ARBA00023015"/>
    </source>
</evidence>
<reference evidence="13 14" key="1">
    <citation type="submission" date="2024-04" db="EMBL/GenBank/DDBJ databases">
        <authorList>
            <consortium name="Genoscope - CEA"/>
            <person name="William W."/>
        </authorList>
    </citation>
    <scope>NUCLEOTIDE SEQUENCE [LARGE SCALE GENOMIC DNA]</scope>
</reference>
<dbReference type="Pfam" id="PF00096">
    <property type="entry name" value="zf-C2H2"/>
    <property type="match status" value="5"/>
</dbReference>
<feature type="domain" description="C2H2-type" evidence="12">
    <location>
        <begin position="306"/>
        <end position="333"/>
    </location>
</feature>
<accession>A0AAV2H0G7</accession>
<keyword evidence="2" id="KW-0479">Metal-binding</keyword>
<feature type="compositionally biased region" description="Polar residues" evidence="11">
    <location>
        <begin position="444"/>
        <end position="463"/>
    </location>
</feature>
<evidence type="ECO:0000256" key="5">
    <source>
        <dbReference type="ARBA" id="ARBA00022833"/>
    </source>
</evidence>
<evidence type="ECO:0000256" key="9">
    <source>
        <dbReference type="ARBA" id="ARBA00023242"/>
    </source>
</evidence>
<feature type="compositionally biased region" description="Basic residues" evidence="11">
    <location>
        <begin position="1084"/>
        <end position="1094"/>
    </location>
</feature>
<keyword evidence="4 10" id="KW-0863">Zinc-finger</keyword>
<dbReference type="Proteomes" id="UP001497497">
    <property type="component" value="Unassembled WGS sequence"/>
</dbReference>
<feature type="domain" description="C2H2-type" evidence="12">
    <location>
        <begin position="677"/>
        <end position="704"/>
    </location>
</feature>
<feature type="compositionally biased region" description="Polar residues" evidence="11">
    <location>
        <begin position="1113"/>
        <end position="1131"/>
    </location>
</feature>
<evidence type="ECO:0000256" key="4">
    <source>
        <dbReference type="ARBA" id="ARBA00022771"/>
    </source>
</evidence>
<feature type="region of interest" description="Disordered" evidence="11">
    <location>
        <begin position="940"/>
        <end position="961"/>
    </location>
</feature>
<feature type="compositionally biased region" description="Polar residues" evidence="11">
    <location>
        <begin position="403"/>
        <end position="413"/>
    </location>
</feature>
<dbReference type="PROSITE" id="PS50157">
    <property type="entry name" value="ZINC_FINGER_C2H2_2"/>
    <property type="match status" value="15"/>
</dbReference>
<evidence type="ECO:0000256" key="1">
    <source>
        <dbReference type="ARBA" id="ARBA00004123"/>
    </source>
</evidence>
<evidence type="ECO:0000256" key="8">
    <source>
        <dbReference type="ARBA" id="ARBA00023163"/>
    </source>
</evidence>
<name>A0AAV2H0G7_LYMST</name>
<organism evidence="13 14">
    <name type="scientific">Lymnaea stagnalis</name>
    <name type="common">Great pond snail</name>
    <name type="synonym">Helix stagnalis</name>
    <dbReference type="NCBI Taxonomy" id="6523"/>
    <lineage>
        <taxon>Eukaryota</taxon>
        <taxon>Metazoa</taxon>
        <taxon>Spiralia</taxon>
        <taxon>Lophotrochozoa</taxon>
        <taxon>Mollusca</taxon>
        <taxon>Gastropoda</taxon>
        <taxon>Heterobranchia</taxon>
        <taxon>Euthyneura</taxon>
        <taxon>Panpulmonata</taxon>
        <taxon>Hygrophila</taxon>
        <taxon>Lymnaeoidea</taxon>
        <taxon>Lymnaeidae</taxon>
        <taxon>Lymnaea</taxon>
    </lineage>
</organism>
<evidence type="ECO:0000256" key="11">
    <source>
        <dbReference type="SAM" id="MobiDB-lite"/>
    </source>
</evidence>
<feature type="compositionally biased region" description="Basic and acidic residues" evidence="11">
    <location>
        <begin position="1034"/>
        <end position="1076"/>
    </location>
</feature>
<dbReference type="GO" id="GO:0008270">
    <property type="term" value="F:zinc ion binding"/>
    <property type="evidence" value="ECO:0007669"/>
    <property type="project" value="UniProtKB-KW"/>
</dbReference>
<keyword evidence="9" id="KW-0539">Nucleus</keyword>
<feature type="domain" description="C2H2-type" evidence="12">
    <location>
        <begin position="280"/>
        <end position="307"/>
    </location>
</feature>
<evidence type="ECO:0000259" key="12">
    <source>
        <dbReference type="PROSITE" id="PS50157"/>
    </source>
</evidence>
<feature type="region of interest" description="Disordered" evidence="11">
    <location>
        <begin position="402"/>
        <end position="423"/>
    </location>
</feature>
<dbReference type="AlphaFoldDB" id="A0AAV2H0G7"/>
<feature type="region of interest" description="Disordered" evidence="11">
    <location>
        <begin position="1034"/>
        <end position="1162"/>
    </location>
</feature>
<keyword evidence="5" id="KW-0862">Zinc</keyword>
<feature type="domain" description="C2H2-type" evidence="12">
    <location>
        <begin position="515"/>
        <end position="542"/>
    </location>
</feature>
<evidence type="ECO:0000256" key="2">
    <source>
        <dbReference type="ARBA" id="ARBA00022723"/>
    </source>
</evidence>
<sequence>MEQTITMMSEEEIPEVGPNDIVIHLVNPYKCGLCELEFLEKSVFKEHMFSHLEQIKQERPSSQIVMSITLPPETPGGVTVTRDILQLGEDGSIKQVLQPTHNMTLNQVSPLRELEEAGVIKLDFPKPPEVIASKRIPVPVQRSTSTVTHINIAPQTQPLELIQDGFSSVVSTTGMEDLLKQTKADVEGNSEVSEIGETTEGFLSFAFKGPNDEMQHIQIIRPEGAKAVDMMLELTNAQGAKPGSRGNGNKNNICDICGKVLSSSTNLLRHKMYHSAERPFVCEVCNKGFKDVCNLKKHTMIHKRIFPCYLCKKSFLRKSLLALHLRRHEARTALVKTGNSMKEVTMRTFVDEDGTRVEEMSMAALGGQTFEYKQRIVKADPGEIDRQVKKEIEAEIKELAEAVTSTEGDTTPPLTVEDSTEKKTTTQKTVFMVTSNGLQETVIDQSTSTDDNSLLRNSGNSSAEPVDADDMPDLKIPVVPEEFVKMYQCGHCGKRTVQRGNMMRHLIHHLKEKPFACDECPKQFVDKGELVKHKKTHSKPYRCPQCNGAFAHNAQLLKHLQGACLGSMETLNYTVMEDGKTYRCDICRIEMKRLGNMIKHVGTHSRKSSWNRNPGLAQKKINFLKSASGETSLKKPDAAYYYDSSRRAYFCGFCSKSFSLKLHVQQHVRVHTNDKPFPCPDCKRWFPCAATLKRHLQVHTKPFKCEKCPSAFSRKLFLDSHKKKHNEKERVEETLDYGLMDDKSGYFCKHCEKKLQNKYRMMSHVRGHLNKRPFECMTCNKCFSHQYMLMNHKKIHTKPFVCKVCGETFSRKFFLIVHKKKTHSIKKEEVIEEAMETFDEDDSVSEDRQVFPCSICGAPFARLVIKMNHEKKCSEESKVMMRLPEGKGFKCKICGKIASLKHNLMVHIRKHTDIVILDNGGRITVIDETFAQVNESIKSATSGDDSLTGHENKAPEKSRKASLSVVKRRGSNALKFDSDSEEFIGDEAFDEEADFASNKDGKFKRTPGGFICLDCRRKFTDLDTLVRHLEDAHGENVKHEKVPNDNDATGEKNKPQDEAVKEKDNEKNRAIDEEPTKATPISKVGRKSLKRKHGKSEGSGRPLNLNEKYPSRNMKSPKQSATSTGTPTSNIKLEKNETLDETLTKSLNRPSRIQKMPSRFLE</sequence>
<feature type="domain" description="C2H2-type" evidence="12">
    <location>
        <begin position="703"/>
        <end position="730"/>
    </location>
</feature>
<keyword evidence="8" id="KW-0804">Transcription</keyword>
<dbReference type="InterPro" id="IPR013087">
    <property type="entry name" value="Znf_C2H2_type"/>
</dbReference>
<dbReference type="GO" id="GO:0043565">
    <property type="term" value="F:sequence-specific DNA binding"/>
    <property type="evidence" value="ECO:0007669"/>
    <property type="project" value="TreeGrafter"/>
</dbReference>